<sequence length="269" mass="28955">MEADLKPLEAAMGHEFANPELLVCALTHRSLAHELAQAEANHASVGDNERLEFLGDAVLNLVVAEALFALHPEWQEGELTRVRSGLVSRQHMAQVAEAVGLGRHLRLSRGEERSGLRNRSTVLSNTMEAVMGALFLDGGLEPVRAFVRSQVMGEAANRLALELSSGAALGNYKSALQERLQAARAGTPVYRVKSESGPDHHKRFLVEVRLKGEAGAQGKPLARGMGRTKKLAEQDAARRALERLANPGRVAAADAGSVIRANEEEPSAQ</sequence>
<dbReference type="PANTHER" id="PTHR11207:SF0">
    <property type="entry name" value="RIBONUCLEASE 3"/>
    <property type="match status" value="1"/>
</dbReference>
<keyword evidence="9" id="KW-0699">rRNA-binding</keyword>
<organism evidence="12 13">
    <name type="scientific">Candidatus Sulfuritelmatomonas gaucii</name>
    <dbReference type="NCBI Taxonomy" id="2043161"/>
    <lineage>
        <taxon>Bacteria</taxon>
        <taxon>Pseudomonadati</taxon>
        <taxon>Acidobacteriota</taxon>
        <taxon>Terriglobia</taxon>
        <taxon>Terriglobales</taxon>
        <taxon>Acidobacteriaceae</taxon>
        <taxon>Candidatus Sulfuritelmatomonas</taxon>
    </lineage>
</organism>
<dbReference type="Pfam" id="PF14622">
    <property type="entry name" value="Ribonucleas_3_3"/>
    <property type="match status" value="1"/>
</dbReference>
<dbReference type="GO" id="GO:0005737">
    <property type="term" value="C:cytoplasm"/>
    <property type="evidence" value="ECO:0007669"/>
    <property type="project" value="UniProtKB-SubCell"/>
</dbReference>
<comment type="function">
    <text evidence="9">Digests double-stranded RNA. Involved in the processing of primary rRNA transcript to yield the immediate precursors to the large and small rRNAs (23S and 16S). Processes some mRNAs, and tRNAs when they are encoded in the rRNA operon. Processes pre-crRNA and tracrRNA of type II CRISPR loci if present in the organism.</text>
</comment>
<dbReference type="SMART" id="SM00535">
    <property type="entry name" value="RIBOc"/>
    <property type="match status" value="1"/>
</dbReference>
<dbReference type="InterPro" id="IPR036389">
    <property type="entry name" value="RNase_III_sf"/>
</dbReference>
<dbReference type="CDD" id="cd10845">
    <property type="entry name" value="DSRM_RNAse_III_family"/>
    <property type="match status" value="1"/>
</dbReference>
<evidence type="ECO:0000256" key="5">
    <source>
        <dbReference type="ARBA" id="ARBA00022722"/>
    </source>
</evidence>
<dbReference type="EMBL" id="OKRB01000093">
    <property type="protein sequence ID" value="SPE22780.1"/>
    <property type="molecule type" value="Genomic_DNA"/>
</dbReference>
<dbReference type="AlphaFoldDB" id="A0A2N9LHP5"/>
<dbReference type="EC" id="3.1.26.3" evidence="9"/>
<comment type="cofactor">
    <cofactor evidence="9">
        <name>Mg(2+)</name>
        <dbReference type="ChEBI" id="CHEBI:18420"/>
    </cofactor>
</comment>
<evidence type="ECO:0000256" key="3">
    <source>
        <dbReference type="ARBA" id="ARBA00022552"/>
    </source>
</evidence>
<feature type="binding site" evidence="9">
    <location>
        <position position="128"/>
    </location>
    <ligand>
        <name>Mg(2+)</name>
        <dbReference type="ChEBI" id="CHEBI:18420"/>
    </ligand>
</feature>
<dbReference type="FunFam" id="1.10.1520.10:FF:000001">
    <property type="entry name" value="Ribonuclease 3"/>
    <property type="match status" value="1"/>
</dbReference>
<dbReference type="GO" id="GO:0008033">
    <property type="term" value="P:tRNA processing"/>
    <property type="evidence" value="ECO:0007669"/>
    <property type="project" value="UniProtKB-KW"/>
</dbReference>
<keyword evidence="9" id="KW-0479">Metal-binding</keyword>
<dbReference type="GO" id="GO:0046872">
    <property type="term" value="F:metal ion binding"/>
    <property type="evidence" value="ECO:0007669"/>
    <property type="project" value="UniProtKB-KW"/>
</dbReference>
<feature type="domain" description="DRBM" evidence="10">
    <location>
        <begin position="171"/>
        <end position="246"/>
    </location>
</feature>
<dbReference type="InterPro" id="IPR000999">
    <property type="entry name" value="RNase_III_dom"/>
</dbReference>
<dbReference type="SMART" id="SM00358">
    <property type="entry name" value="DSRM"/>
    <property type="match status" value="1"/>
</dbReference>
<keyword evidence="9" id="KW-0460">Magnesium</keyword>
<dbReference type="Gene3D" id="3.30.160.20">
    <property type="match status" value="1"/>
</dbReference>
<dbReference type="PROSITE" id="PS50142">
    <property type="entry name" value="RNASE_3_2"/>
    <property type="match status" value="1"/>
</dbReference>
<accession>A0A2N9LHP5</accession>
<dbReference type="InterPro" id="IPR014720">
    <property type="entry name" value="dsRBD_dom"/>
</dbReference>
<dbReference type="PROSITE" id="PS00517">
    <property type="entry name" value="RNASE_3_1"/>
    <property type="match status" value="1"/>
</dbReference>
<dbReference type="Proteomes" id="UP000239735">
    <property type="component" value="Unassembled WGS sequence"/>
</dbReference>
<feature type="active site" evidence="9">
    <location>
        <position position="128"/>
    </location>
</feature>
<comment type="subunit">
    <text evidence="9">Homodimer.</text>
</comment>
<comment type="subcellular location">
    <subcellularLocation>
        <location evidence="9">Cytoplasm</location>
    </subcellularLocation>
</comment>
<dbReference type="GO" id="GO:0010468">
    <property type="term" value="P:regulation of gene expression"/>
    <property type="evidence" value="ECO:0007669"/>
    <property type="project" value="TreeGrafter"/>
</dbReference>
<dbReference type="PROSITE" id="PS50137">
    <property type="entry name" value="DS_RBD"/>
    <property type="match status" value="1"/>
</dbReference>
<evidence type="ECO:0000256" key="9">
    <source>
        <dbReference type="HAMAP-Rule" id="MF_00104"/>
    </source>
</evidence>
<dbReference type="SUPFAM" id="SSF69065">
    <property type="entry name" value="RNase III domain-like"/>
    <property type="match status" value="1"/>
</dbReference>
<name>A0A2N9LHP5_9BACT</name>
<comment type="catalytic activity">
    <reaction evidence="1 9">
        <text>Endonucleolytic cleavage to 5'-phosphomonoester.</text>
        <dbReference type="EC" id="3.1.26.3"/>
    </reaction>
</comment>
<feature type="binding site" evidence="9">
    <location>
        <position position="52"/>
    </location>
    <ligand>
        <name>Mg(2+)</name>
        <dbReference type="ChEBI" id="CHEBI:18420"/>
    </ligand>
</feature>
<reference evidence="13" key="1">
    <citation type="submission" date="2018-02" db="EMBL/GenBank/DDBJ databases">
        <authorList>
            <person name="Hausmann B."/>
        </authorList>
    </citation>
    <scope>NUCLEOTIDE SEQUENCE [LARGE SCALE GENOMIC DNA]</scope>
    <source>
        <strain evidence="13">Peat soil MAG SbA5</strain>
    </source>
</reference>
<dbReference type="PANTHER" id="PTHR11207">
    <property type="entry name" value="RIBONUCLEASE III"/>
    <property type="match status" value="1"/>
</dbReference>
<evidence type="ECO:0000313" key="13">
    <source>
        <dbReference type="Proteomes" id="UP000239735"/>
    </source>
</evidence>
<keyword evidence="7 9" id="KW-0378">Hydrolase</keyword>
<comment type="similarity">
    <text evidence="2">Belongs to the ribonuclease III family.</text>
</comment>
<evidence type="ECO:0000259" key="10">
    <source>
        <dbReference type="PROSITE" id="PS50137"/>
    </source>
</evidence>
<feature type="active site" evidence="9">
    <location>
        <position position="56"/>
    </location>
</feature>
<keyword evidence="4 9" id="KW-0507">mRNA processing</keyword>
<dbReference type="GO" id="GO:0003725">
    <property type="term" value="F:double-stranded RNA binding"/>
    <property type="evidence" value="ECO:0007669"/>
    <property type="project" value="TreeGrafter"/>
</dbReference>
<protein>
    <recommendedName>
        <fullName evidence="9">Ribonuclease 3</fullName>
        <ecNumber evidence="9">3.1.26.3</ecNumber>
    </recommendedName>
    <alternativeName>
        <fullName evidence="9">Ribonuclease III</fullName>
        <shortName evidence="9">RNase III</shortName>
    </alternativeName>
</protein>
<keyword evidence="8 9" id="KW-0694">RNA-binding</keyword>
<feature type="binding site" evidence="9">
    <location>
        <position position="125"/>
    </location>
    <ligand>
        <name>Mg(2+)</name>
        <dbReference type="ChEBI" id="CHEBI:18420"/>
    </ligand>
</feature>
<evidence type="ECO:0000256" key="6">
    <source>
        <dbReference type="ARBA" id="ARBA00022759"/>
    </source>
</evidence>
<keyword evidence="9" id="KW-0819">tRNA processing</keyword>
<evidence type="ECO:0000256" key="4">
    <source>
        <dbReference type="ARBA" id="ARBA00022664"/>
    </source>
</evidence>
<dbReference type="CDD" id="cd00593">
    <property type="entry name" value="RIBOc"/>
    <property type="match status" value="1"/>
</dbReference>
<dbReference type="SUPFAM" id="SSF54768">
    <property type="entry name" value="dsRNA-binding domain-like"/>
    <property type="match status" value="1"/>
</dbReference>
<evidence type="ECO:0000256" key="1">
    <source>
        <dbReference type="ARBA" id="ARBA00000109"/>
    </source>
</evidence>
<dbReference type="GO" id="GO:0006364">
    <property type="term" value="P:rRNA processing"/>
    <property type="evidence" value="ECO:0007669"/>
    <property type="project" value="UniProtKB-UniRule"/>
</dbReference>
<feature type="domain" description="RNase III" evidence="11">
    <location>
        <begin position="5"/>
        <end position="139"/>
    </location>
</feature>
<dbReference type="Pfam" id="PF00035">
    <property type="entry name" value="dsrm"/>
    <property type="match status" value="1"/>
</dbReference>
<dbReference type="GO" id="GO:0006397">
    <property type="term" value="P:mRNA processing"/>
    <property type="evidence" value="ECO:0007669"/>
    <property type="project" value="UniProtKB-UniRule"/>
</dbReference>
<dbReference type="NCBIfam" id="TIGR02191">
    <property type="entry name" value="RNaseIII"/>
    <property type="match status" value="1"/>
</dbReference>
<evidence type="ECO:0000259" key="11">
    <source>
        <dbReference type="PROSITE" id="PS50142"/>
    </source>
</evidence>
<gene>
    <name evidence="9 12" type="primary">rnc</name>
    <name evidence="12" type="ORF">SBA5_360018</name>
</gene>
<keyword evidence="5 9" id="KW-0540">Nuclease</keyword>
<evidence type="ECO:0000256" key="2">
    <source>
        <dbReference type="ARBA" id="ARBA00010183"/>
    </source>
</evidence>
<keyword evidence="9" id="KW-0963">Cytoplasm</keyword>
<evidence type="ECO:0000256" key="7">
    <source>
        <dbReference type="ARBA" id="ARBA00022801"/>
    </source>
</evidence>
<dbReference type="GO" id="GO:0004525">
    <property type="term" value="F:ribonuclease III activity"/>
    <property type="evidence" value="ECO:0007669"/>
    <property type="project" value="UniProtKB-UniRule"/>
</dbReference>
<evidence type="ECO:0000313" key="12">
    <source>
        <dbReference type="EMBL" id="SPE22780.1"/>
    </source>
</evidence>
<evidence type="ECO:0000256" key="8">
    <source>
        <dbReference type="ARBA" id="ARBA00022884"/>
    </source>
</evidence>
<dbReference type="HAMAP" id="MF_00104">
    <property type="entry name" value="RNase_III"/>
    <property type="match status" value="1"/>
</dbReference>
<proteinExistence type="inferred from homology"/>
<keyword evidence="3 9" id="KW-0698">rRNA processing</keyword>
<dbReference type="GO" id="GO:0019843">
    <property type="term" value="F:rRNA binding"/>
    <property type="evidence" value="ECO:0007669"/>
    <property type="project" value="UniProtKB-KW"/>
</dbReference>
<dbReference type="InterPro" id="IPR011907">
    <property type="entry name" value="RNase_III"/>
</dbReference>
<keyword evidence="6 9" id="KW-0255">Endonuclease</keyword>
<dbReference type="Gene3D" id="1.10.1520.10">
    <property type="entry name" value="Ribonuclease III domain"/>
    <property type="match status" value="1"/>
</dbReference>